<keyword evidence="2" id="KW-1185">Reference proteome</keyword>
<reference evidence="1 2" key="1">
    <citation type="journal article" date="2013" name="BMC Genomics">
        <title>Comparative genomics of parasitic silkworm microsporidia reveal an association between genome expansion and host adaptation.</title>
        <authorList>
            <person name="Pan G."/>
            <person name="Xu J."/>
            <person name="Li T."/>
            <person name="Xia Q."/>
            <person name="Liu S.L."/>
            <person name="Zhang G."/>
            <person name="Li S."/>
            <person name="Li C."/>
            <person name="Liu H."/>
            <person name="Yang L."/>
            <person name="Liu T."/>
            <person name="Zhang X."/>
            <person name="Wu Z."/>
            <person name="Fan W."/>
            <person name="Dang X."/>
            <person name="Xiang H."/>
            <person name="Tao M."/>
            <person name="Li Y."/>
            <person name="Hu J."/>
            <person name="Li Z."/>
            <person name="Lin L."/>
            <person name="Luo J."/>
            <person name="Geng L."/>
            <person name="Wang L."/>
            <person name="Long M."/>
            <person name="Wan Y."/>
            <person name="He N."/>
            <person name="Zhang Z."/>
            <person name="Lu C."/>
            <person name="Keeling P.J."/>
            <person name="Wang J."/>
            <person name="Xiang Z."/>
            <person name="Zhou Z."/>
        </authorList>
    </citation>
    <scope>NUCLEOTIDE SEQUENCE [LARGE SCALE GENOMIC DNA]</scope>
    <source>
        <strain evidence="2">CQ1 / CVCC 102059</strain>
    </source>
</reference>
<dbReference type="EMBL" id="KB909519">
    <property type="protein sequence ID" value="EOB11961.1"/>
    <property type="molecule type" value="Genomic_DNA"/>
</dbReference>
<evidence type="ECO:0000313" key="2">
    <source>
        <dbReference type="Proteomes" id="UP000016927"/>
    </source>
</evidence>
<name>R0KMT7_NOSB1</name>
<gene>
    <name evidence="1" type="ORF">NBO_612g0001</name>
</gene>
<sequence length="64" mass="7608">MFSSFCTFFSLLFSICLPSKFYFLLIDFILRVFLNTNDVSLVLKGFKLKNVVFNTIFFKQYNKV</sequence>
<proteinExistence type="predicted"/>
<dbReference type="HOGENOM" id="CLU_2868240_0_0_1"/>
<evidence type="ECO:0000313" key="1">
    <source>
        <dbReference type="EMBL" id="EOB11961.1"/>
    </source>
</evidence>
<accession>R0KMT7</accession>
<dbReference type="VEuPathDB" id="MicrosporidiaDB:NBO_612g0001"/>
<dbReference type="AlphaFoldDB" id="R0KMT7"/>
<organism evidence="1 2">
    <name type="scientific">Nosema bombycis (strain CQ1 / CVCC 102059)</name>
    <name type="common">Microsporidian parasite</name>
    <name type="synonym">Pebrine of silkworm</name>
    <dbReference type="NCBI Taxonomy" id="578461"/>
    <lineage>
        <taxon>Eukaryota</taxon>
        <taxon>Fungi</taxon>
        <taxon>Fungi incertae sedis</taxon>
        <taxon>Microsporidia</taxon>
        <taxon>Nosematidae</taxon>
        <taxon>Nosema</taxon>
    </lineage>
</organism>
<protein>
    <submittedName>
        <fullName evidence="1">Uncharacterized protein</fullName>
    </submittedName>
</protein>
<dbReference type="Proteomes" id="UP000016927">
    <property type="component" value="Unassembled WGS sequence"/>
</dbReference>